<keyword evidence="3" id="KW-0679">Respiratory chain</keyword>
<evidence type="ECO:0000256" key="2">
    <source>
        <dbReference type="ARBA" id="ARBA00022448"/>
    </source>
</evidence>
<evidence type="ECO:0000256" key="5">
    <source>
        <dbReference type="ARBA" id="ARBA00022982"/>
    </source>
</evidence>
<dbReference type="Pfam" id="PF04800">
    <property type="entry name" value="NDUS4"/>
    <property type="match status" value="1"/>
</dbReference>
<dbReference type="EMBL" id="CP003358">
    <property type="protein sequence ID" value="AGB45194.1"/>
    <property type="molecule type" value="Genomic_DNA"/>
</dbReference>
<evidence type="ECO:0000256" key="6">
    <source>
        <dbReference type="ARBA" id="ARBA00023136"/>
    </source>
</evidence>
<dbReference type="GO" id="GO:0022900">
    <property type="term" value="P:electron transport chain"/>
    <property type="evidence" value="ECO:0007669"/>
    <property type="project" value="InterPro"/>
</dbReference>
<evidence type="ECO:0000256" key="1">
    <source>
        <dbReference type="ARBA" id="ARBA00004370"/>
    </source>
</evidence>
<dbReference type="AlphaFoldDB" id="L0KMF8"/>
<feature type="region of interest" description="Disordered" evidence="7">
    <location>
        <begin position="1"/>
        <end position="25"/>
    </location>
</feature>
<accession>L0KMF8</accession>
<dbReference type="InterPro" id="IPR006885">
    <property type="entry name" value="NADH_UbQ_FeS_4_mit-like"/>
</dbReference>
<evidence type="ECO:0000256" key="7">
    <source>
        <dbReference type="SAM" id="MobiDB-lite"/>
    </source>
</evidence>
<dbReference type="InterPro" id="IPR038532">
    <property type="entry name" value="NDUFS4-like_sf"/>
</dbReference>
<dbReference type="RefSeq" id="WP_015316617.1">
    <property type="nucleotide sequence ID" value="NC_019973.1"/>
</dbReference>
<evidence type="ECO:0000256" key="3">
    <source>
        <dbReference type="ARBA" id="ARBA00022660"/>
    </source>
</evidence>
<evidence type="ECO:0000256" key="4">
    <source>
        <dbReference type="ARBA" id="ARBA00022946"/>
    </source>
</evidence>
<dbReference type="KEGG" id="mam:Mesau_02798"/>
<dbReference type="eggNOG" id="ENOG50333TQ">
    <property type="taxonomic scope" value="Bacteria"/>
</dbReference>
<comment type="subcellular location">
    <subcellularLocation>
        <location evidence="1">Membrane</location>
    </subcellularLocation>
</comment>
<proteinExistence type="predicted"/>
<dbReference type="Gene3D" id="3.30.160.190">
    <property type="entry name" value="atu1810 like domain"/>
    <property type="match status" value="1"/>
</dbReference>
<dbReference type="HOGENOM" id="CLU_133809_0_0_5"/>
<dbReference type="GeneID" id="90993468"/>
<evidence type="ECO:0000313" key="8">
    <source>
        <dbReference type="EMBL" id="AGB45194.1"/>
    </source>
</evidence>
<gene>
    <name evidence="8" type="ordered locus">Mesau_02798</name>
</gene>
<organism evidence="8 9">
    <name type="scientific">Mesorhizobium australicum (strain HAMBI 3006 / LMG 24608 / WSM2073)</name>
    <dbReference type="NCBI Taxonomy" id="754035"/>
    <lineage>
        <taxon>Bacteria</taxon>
        <taxon>Pseudomonadati</taxon>
        <taxon>Pseudomonadota</taxon>
        <taxon>Alphaproteobacteria</taxon>
        <taxon>Hyphomicrobiales</taxon>
        <taxon>Phyllobacteriaceae</taxon>
        <taxon>Mesorhizobium</taxon>
    </lineage>
</organism>
<keyword evidence="2" id="KW-0813">Transport</keyword>
<keyword evidence="6" id="KW-0472">Membrane</keyword>
<sequence>METTRKVDRSTRIPNPQAWPSNDDLHKPLSMGCSLFPDEAVARIYKPPRAVTTSGKARLKGWRLVFERRTAPSIEPLMGYTSGDDTLAQIELGFPTLESAIRYAERQGLTYVVQTPTALVGYGRCLRLHDMPEQAGSSTRVSSDAVLDRLGFAVLQES</sequence>
<protein>
    <submittedName>
        <fullName evidence="8">ETC complex I subunit conserved region</fullName>
    </submittedName>
</protein>
<feature type="compositionally biased region" description="Basic and acidic residues" evidence="7">
    <location>
        <begin position="1"/>
        <end position="11"/>
    </location>
</feature>
<reference evidence="9" key="1">
    <citation type="submission" date="2012-02" db="EMBL/GenBank/DDBJ databases">
        <title>Complete sequence of Mesorhizobium australicum WSM2073.</title>
        <authorList>
            <person name="Lucas S."/>
            <person name="Han J."/>
            <person name="Lapidus A."/>
            <person name="Cheng J.-F."/>
            <person name="Goodwin L."/>
            <person name="Pitluck S."/>
            <person name="Peters L."/>
            <person name="Gu W."/>
            <person name="Detter J.C."/>
            <person name="Han C."/>
            <person name="Tapia R."/>
            <person name="Land M."/>
            <person name="Hauser L."/>
            <person name="Kyrpides N."/>
            <person name="Ivanova N."/>
            <person name="Pagani I."/>
            <person name="Reeve W.G."/>
            <person name="Howieson J.G."/>
            <person name="Tiwari R.P."/>
            <person name="O'Hara G.W."/>
            <person name="Atkins C.A."/>
            <person name="Ronson C.W."/>
            <person name="Nandasena K.G."/>
            <person name="Woyke T."/>
        </authorList>
    </citation>
    <scope>NUCLEOTIDE SEQUENCE [LARGE SCALE GENOMIC DNA]</scope>
    <source>
        <strain evidence="9">LMG 24608 / HAMBI 3006 / WSM2073</strain>
    </source>
</reference>
<dbReference type="STRING" id="754035.Mesau_02798"/>
<keyword evidence="4" id="KW-0809">Transit peptide</keyword>
<name>L0KMF8_MESAW</name>
<keyword evidence="5" id="KW-0249">Electron transport</keyword>
<keyword evidence="9" id="KW-1185">Reference proteome</keyword>
<dbReference type="GO" id="GO:0016020">
    <property type="term" value="C:membrane"/>
    <property type="evidence" value="ECO:0007669"/>
    <property type="project" value="UniProtKB-SubCell"/>
</dbReference>
<evidence type="ECO:0000313" key="9">
    <source>
        <dbReference type="Proteomes" id="UP000010998"/>
    </source>
</evidence>
<dbReference type="Proteomes" id="UP000010998">
    <property type="component" value="Chromosome"/>
</dbReference>